<dbReference type="Gene3D" id="3.30.559.10">
    <property type="entry name" value="Chloramphenicol acetyltransferase-like domain"/>
    <property type="match status" value="2"/>
</dbReference>
<evidence type="ECO:0000313" key="5">
    <source>
        <dbReference type="Proteomes" id="UP001367508"/>
    </source>
</evidence>
<gene>
    <name evidence="4" type="ORF">VNO77_33970</name>
</gene>
<dbReference type="Proteomes" id="UP001367508">
    <property type="component" value="Unassembled WGS sequence"/>
</dbReference>
<evidence type="ECO:0000256" key="2">
    <source>
        <dbReference type="ARBA" id="ARBA00022679"/>
    </source>
</evidence>
<sequence length="456" mass="52195">MTRIITCYTITPSEATPKRRLSMSESDDIVRWTHFPCIYIYKGNHNTKRFMIKSLSDSLSKILVHYYPLAGRLNWIGGGRLELECNAKGVLLLEAESTKTLAEYGDFSPNEPINELFPTVDYTQPPEEIPLLLVQLTRFQDGKEGLAIGVSISHPLVDGLATTSFFNSWAKLCRGESLDPHEISPFLDRTIFKSQFPPSSPLLDHPEFKPFPLILGNSDAIEEKKKETTITLLRLTSEQVEKLKKRANNQSLKEGFRPYSRYEVIVAHMWRTLCMARQLDDHQQSVARITVDVRRRLDPPLPINYFGNAVLPTVTPKCYTREIISNPINYAAQMIREAIDRLTNEYIWSQLNFIRAQKQLDCLRFDGNVNDEHNARFYGNPNFHVISWMNLPVYGADFGWGKPVYFGPRSIGSDGRAYMVRSSQGDGSIIILICLQTAHMQIFKKLFYKDIQSSLM</sequence>
<evidence type="ECO:0000256" key="1">
    <source>
        <dbReference type="ARBA" id="ARBA00009861"/>
    </source>
</evidence>
<organism evidence="4 5">
    <name type="scientific">Canavalia gladiata</name>
    <name type="common">Sword bean</name>
    <name type="synonym">Dolichos gladiatus</name>
    <dbReference type="NCBI Taxonomy" id="3824"/>
    <lineage>
        <taxon>Eukaryota</taxon>
        <taxon>Viridiplantae</taxon>
        <taxon>Streptophyta</taxon>
        <taxon>Embryophyta</taxon>
        <taxon>Tracheophyta</taxon>
        <taxon>Spermatophyta</taxon>
        <taxon>Magnoliopsida</taxon>
        <taxon>eudicotyledons</taxon>
        <taxon>Gunneridae</taxon>
        <taxon>Pentapetalae</taxon>
        <taxon>rosids</taxon>
        <taxon>fabids</taxon>
        <taxon>Fabales</taxon>
        <taxon>Fabaceae</taxon>
        <taxon>Papilionoideae</taxon>
        <taxon>50 kb inversion clade</taxon>
        <taxon>NPAAA clade</taxon>
        <taxon>indigoferoid/millettioid clade</taxon>
        <taxon>Phaseoleae</taxon>
        <taxon>Canavalia</taxon>
    </lineage>
</organism>
<dbReference type="AlphaFoldDB" id="A0AAN9Q1C0"/>
<dbReference type="InterPro" id="IPR050317">
    <property type="entry name" value="Plant_Fungal_Acyltransferase"/>
</dbReference>
<dbReference type="GO" id="GO:0016747">
    <property type="term" value="F:acyltransferase activity, transferring groups other than amino-acyl groups"/>
    <property type="evidence" value="ECO:0007669"/>
    <property type="project" value="TreeGrafter"/>
</dbReference>
<dbReference type="Pfam" id="PF02458">
    <property type="entry name" value="Transferase"/>
    <property type="match status" value="1"/>
</dbReference>
<comment type="similarity">
    <text evidence="1">Belongs to the plant acyltransferase family.</text>
</comment>
<dbReference type="InterPro" id="IPR023213">
    <property type="entry name" value="CAT-like_dom_sf"/>
</dbReference>
<evidence type="ECO:0000256" key="3">
    <source>
        <dbReference type="ARBA" id="ARBA00023315"/>
    </source>
</evidence>
<comment type="caution">
    <text evidence="4">The sequence shown here is derived from an EMBL/GenBank/DDBJ whole genome shotgun (WGS) entry which is preliminary data.</text>
</comment>
<proteinExistence type="inferred from homology"/>
<dbReference type="EMBL" id="JAYMYQ010000008">
    <property type="protein sequence ID" value="KAK7315423.1"/>
    <property type="molecule type" value="Genomic_DNA"/>
</dbReference>
<name>A0AAN9Q1C0_CANGL</name>
<reference evidence="4 5" key="1">
    <citation type="submission" date="2024-01" db="EMBL/GenBank/DDBJ databases">
        <title>The genomes of 5 underutilized Papilionoideae crops provide insights into root nodulation and disease resistanc.</title>
        <authorList>
            <person name="Jiang F."/>
        </authorList>
    </citation>
    <scope>NUCLEOTIDE SEQUENCE [LARGE SCALE GENOMIC DNA]</scope>
    <source>
        <strain evidence="4">LVBAO_FW01</strain>
        <tissue evidence="4">Leaves</tissue>
    </source>
</reference>
<evidence type="ECO:0000313" key="4">
    <source>
        <dbReference type="EMBL" id="KAK7315423.1"/>
    </source>
</evidence>
<dbReference type="PANTHER" id="PTHR31642">
    <property type="entry name" value="TRICHOTHECENE 3-O-ACETYLTRANSFERASE"/>
    <property type="match status" value="1"/>
</dbReference>
<keyword evidence="2" id="KW-0808">Transferase</keyword>
<accession>A0AAN9Q1C0</accession>
<keyword evidence="3" id="KW-0012">Acyltransferase</keyword>
<dbReference type="PANTHER" id="PTHR31642:SF175">
    <property type="entry name" value="SPERMIDINE HYDROXYCINNAMOYL TRANSFERASE"/>
    <property type="match status" value="1"/>
</dbReference>
<dbReference type="FunFam" id="3.30.559.10:FF:000008">
    <property type="entry name" value="Tryptamine hydroxycinnamoyl transferase"/>
    <property type="match status" value="1"/>
</dbReference>
<protein>
    <submittedName>
        <fullName evidence="4">Uncharacterized protein</fullName>
    </submittedName>
</protein>
<keyword evidence="5" id="KW-1185">Reference proteome</keyword>